<dbReference type="InterPro" id="IPR027791">
    <property type="entry name" value="Galactosyl_T_C"/>
</dbReference>
<comment type="caution">
    <text evidence="4">The sequence shown here is derived from an EMBL/GenBank/DDBJ whole genome shotgun (WGS) entry which is preliminary data.</text>
</comment>
<dbReference type="EMBL" id="JBHTJP010000035">
    <property type="protein sequence ID" value="MFD0977949.1"/>
    <property type="molecule type" value="Genomic_DNA"/>
</dbReference>
<dbReference type="InterPro" id="IPR050834">
    <property type="entry name" value="Glycosyltransf_2"/>
</dbReference>
<feature type="domain" description="Galactosyltransferase C-terminal" evidence="3">
    <location>
        <begin position="151"/>
        <end position="202"/>
    </location>
</feature>
<dbReference type="RefSeq" id="WP_380740655.1">
    <property type="nucleotide sequence ID" value="NZ_JBHTJP010000035.1"/>
</dbReference>
<dbReference type="Proteomes" id="UP001597100">
    <property type="component" value="Unassembled WGS sequence"/>
</dbReference>
<organism evidence="4 5">
    <name type="scientific">Salinimicrobium gaetbulicola</name>
    <dbReference type="NCBI Taxonomy" id="999702"/>
    <lineage>
        <taxon>Bacteria</taxon>
        <taxon>Pseudomonadati</taxon>
        <taxon>Bacteroidota</taxon>
        <taxon>Flavobacteriia</taxon>
        <taxon>Flavobacteriales</taxon>
        <taxon>Flavobacteriaceae</taxon>
        <taxon>Salinimicrobium</taxon>
    </lineage>
</organism>
<dbReference type="InterPro" id="IPR001173">
    <property type="entry name" value="Glyco_trans_2-like"/>
</dbReference>
<dbReference type="Pfam" id="PF02709">
    <property type="entry name" value="Glyco_transf_7C"/>
    <property type="match status" value="1"/>
</dbReference>
<dbReference type="InterPro" id="IPR029044">
    <property type="entry name" value="Nucleotide-diphossugar_trans"/>
</dbReference>
<evidence type="ECO:0000313" key="5">
    <source>
        <dbReference type="Proteomes" id="UP001597100"/>
    </source>
</evidence>
<dbReference type="PANTHER" id="PTHR43685:SF2">
    <property type="entry name" value="GLYCOSYLTRANSFERASE 2-LIKE DOMAIN-CONTAINING PROTEIN"/>
    <property type="match status" value="1"/>
</dbReference>
<gene>
    <name evidence="4" type="ORF">ACFQ1G_14220</name>
</gene>
<sequence>MEKRFSIVYANRNRDPERIRSSFKSLEEQVGRSFEVIFVDYGSKAELIPEYRQIAGDFSFVKAFFLEVPQVLWNKSKALNYGIKMADGDFIFIADVDLIFHPETLTLFEKLANPEKFFLFKLGYLSKQESVKLKGNYTFEHLKPVRYGKVNGMVLAGKQALLKVNGLDEFFHFYGAEDEDLFARLETAGYKRDFAGAEYFYHNWHRSFSGSEDKLLTGNPRVKNIMRLNQRHFQRNRDLGIIKPSKMAEIISPEQADILNEPTRCFRIKNIMAHVEHFLREELPSLDGEVVKVEFVEDPYFNSFKHKLKKLLGKQTQPYISMKQVNDMLLKEIIYCYRDHNYSFKLKEDLNSISFRIAL</sequence>
<evidence type="ECO:0000259" key="3">
    <source>
        <dbReference type="Pfam" id="PF02709"/>
    </source>
</evidence>
<dbReference type="EC" id="2.4.-.-" evidence="4"/>
<dbReference type="Gene3D" id="3.90.550.10">
    <property type="entry name" value="Spore Coat Polysaccharide Biosynthesis Protein SpsA, Chain A"/>
    <property type="match status" value="1"/>
</dbReference>
<evidence type="ECO:0000256" key="1">
    <source>
        <dbReference type="ARBA" id="ARBA00022679"/>
    </source>
</evidence>
<evidence type="ECO:0000313" key="4">
    <source>
        <dbReference type="EMBL" id="MFD0977949.1"/>
    </source>
</evidence>
<proteinExistence type="predicted"/>
<protein>
    <submittedName>
        <fullName evidence="4">Glycosyltransferase family 2 protein</fullName>
        <ecNumber evidence="4">2.4.-.-</ecNumber>
    </submittedName>
</protein>
<keyword evidence="4" id="KW-0328">Glycosyltransferase</keyword>
<dbReference type="SUPFAM" id="SSF53448">
    <property type="entry name" value="Nucleotide-diphospho-sugar transferases"/>
    <property type="match status" value="1"/>
</dbReference>
<reference evidence="5" key="1">
    <citation type="journal article" date="2019" name="Int. J. Syst. Evol. Microbiol.">
        <title>The Global Catalogue of Microorganisms (GCM) 10K type strain sequencing project: providing services to taxonomists for standard genome sequencing and annotation.</title>
        <authorList>
            <consortium name="The Broad Institute Genomics Platform"/>
            <consortium name="The Broad Institute Genome Sequencing Center for Infectious Disease"/>
            <person name="Wu L."/>
            <person name="Ma J."/>
        </authorList>
    </citation>
    <scope>NUCLEOTIDE SEQUENCE [LARGE SCALE GENOMIC DNA]</scope>
    <source>
        <strain evidence="5">CCUG 60898</strain>
    </source>
</reference>
<dbReference type="Pfam" id="PF00535">
    <property type="entry name" value="Glycos_transf_2"/>
    <property type="match status" value="1"/>
</dbReference>
<dbReference type="GO" id="GO:0016757">
    <property type="term" value="F:glycosyltransferase activity"/>
    <property type="evidence" value="ECO:0007669"/>
    <property type="project" value="UniProtKB-KW"/>
</dbReference>
<accession>A0ABW3IIZ3</accession>
<evidence type="ECO:0000259" key="2">
    <source>
        <dbReference type="Pfam" id="PF00535"/>
    </source>
</evidence>
<name>A0ABW3IIZ3_9FLAO</name>
<keyword evidence="1 4" id="KW-0808">Transferase</keyword>
<dbReference type="PANTHER" id="PTHR43685">
    <property type="entry name" value="GLYCOSYLTRANSFERASE"/>
    <property type="match status" value="1"/>
</dbReference>
<keyword evidence="5" id="KW-1185">Reference proteome</keyword>
<feature type="domain" description="Glycosyltransferase 2-like" evidence="2">
    <location>
        <begin position="6"/>
        <end position="110"/>
    </location>
</feature>